<keyword evidence="3" id="KW-0964">Secreted</keyword>
<keyword evidence="7" id="KW-0472">Membrane</keyword>
<reference evidence="9 10" key="1">
    <citation type="submission" date="2024-09" db="EMBL/GenBank/DDBJ databases">
        <title>Genome sequencing and assembly of Phytophthora oleae, isolate VK10A, causative agent of rot of olive drupes.</title>
        <authorList>
            <person name="Conti Taguali S."/>
            <person name="Riolo M."/>
            <person name="La Spada F."/>
            <person name="Cacciola S.O."/>
            <person name="Dionisio G."/>
        </authorList>
    </citation>
    <scope>NUCLEOTIDE SEQUENCE [LARGE SCALE GENOMIC DNA]</scope>
    <source>
        <strain evidence="9 10">VK10A</strain>
    </source>
</reference>
<dbReference type="EMBL" id="JBIMZQ010000045">
    <property type="protein sequence ID" value="KAL3659706.1"/>
    <property type="molecule type" value="Genomic_DNA"/>
</dbReference>
<feature type="transmembrane region" description="Helical" evidence="7">
    <location>
        <begin position="184"/>
        <end position="206"/>
    </location>
</feature>
<evidence type="ECO:0000256" key="4">
    <source>
        <dbReference type="ARBA" id="ARBA00022978"/>
    </source>
</evidence>
<name>A0ABD3EZK4_9STRA</name>
<dbReference type="SUPFAM" id="SSF48647">
    <property type="entry name" value="Fungal elicitin"/>
    <property type="match status" value="1"/>
</dbReference>
<dbReference type="AlphaFoldDB" id="A0ABD3EZK4"/>
<sequence length="207" mass="21141">MKTTTFLLLATVVAVTAAQNETQSCDMGAIEGSLLPNGTEWHDSCAAATGVDVFNMGSFPTKEEAKSVQQSRDCVNYLNQINQQANTEIQCETTVGDQSINFGELLTDLLKGQSSNKTKEVDVGSDSMSGSVSLSASESGSESTSTSEASASDSESESASGSEEISSASADKQSSSSKSASKSAGVAITATFSVIAAAATTVLAFAL</sequence>
<dbReference type="SMART" id="SM01187">
    <property type="entry name" value="Elicitin"/>
    <property type="match status" value="1"/>
</dbReference>
<dbReference type="Proteomes" id="UP001632037">
    <property type="component" value="Unassembled WGS sequence"/>
</dbReference>
<dbReference type="Gene3D" id="1.10.239.10">
    <property type="entry name" value="Elicitin domain"/>
    <property type="match status" value="1"/>
</dbReference>
<organism evidence="9 10">
    <name type="scientific">Phytophthora oleae</name>
    <dbReference type="NCBI Taxonomy" id="2107226"/>
    <lineage>
        <taxon>Eukaryota</taxon>
        <taxon>Sar</taxon>
        <taxon>Stramenopiles</taxon>
        <taxon>Oomycota</taxon>
        <taxon>Peronosporomycetes</taxon>
        <taxon>Peronosporales</taxon>
        <taxon>Peronosporaceae</taxon>
        <taxon>Phytophthora</taxon>
    </lineage>
</organism>
<feature type="compositionally biased region" description="Low complexity" evidence="6">
    <location>
        <begin position="124"/>
        <end position="180"/>
    </location>
</feature>
<evidence type="ECO:0008006" key="11">
    <source>
        <dbReference type="Google" id="ProtNLM"/>
    </source>
</evidence>
<evidence type="ECO:0000256" key="8">
    <source>
        <dbReference type="SAM" id="SignalP"/>
    </source>
</evidence>
<feature type="chain" id="PRO_5044864505" description="Elicitin" evidence="8">
    <location>
        <begin position="19"/>
        <end position="207"/>
    </location>
</feature>
<keyword evidence="5" id="KW-1015">Disulfide bond</keyword>
<comment type="similarity">
    <text evidence="2">Belongs to the elicitin family.</text>
</comment>
<dbReference type="InterPro" id="IPR002200">
    <property type="entry name" value="Elicitin"/>
</dbReference>
<evidence type="ECO:0000256" key="2">
    <source>
        <dbReference type="ARBA" id="ARBA00009544"/>
    </source>
</evidence>
<feature type="signal peptide" evidence="8">
    <location>
        <begin position="1"/>
        <end position="18"/>
    </location>
</feature>
<evidence type="ECO:0000256" key="3">
    <source>
        <dbReference type="ARBA" id="ARBA00022525"/>
    </source>
</evidence>
<evidence type="ECO:0000256" key="5">
    <source>
        <dbReference type="ARBA" id="ARBA00023157"/>
    </source>
</evidence>
<evidence type="ECO:0000256" key="7">
    <source>
        <dbReference type="SAM" id="Phobius"/>
    </source>
</evidence>
<comment type="caution">
    <text evidence="9">The sequence shown here is derived from an EMBL/GenBank/DDBJ whole genome shotgun (WGS) entry which is preliminary data.</text>
</comment>
<dbReference type="GO" id="GO:0005576">
    <property type="term" value="C:extracellular region"/>
    <property type="evidence" value="ECO:0007669"/>
    <property type="project" value="UniProtKB-SubCell"/>
</dbReference>
<dbReference type="GO" id="GO:0052040">
    <property type="term" value="P:symbiont-mediated perturbation of host programmed cell death"/>
    <property type="evidence" value="ECO:0007669"/>
    <property type="project" value="UniProtKB-KW"/>
</dbReference>
<evidence type="ECO:0000256" key="6">
    <source>
        <dbReference type="SAM" id="MobiDB-lite"/>
    </source>
</evidence>
<keyword evidence="10" id="KW-1185">Reference proteome</keyword>
<feature type="region of interest" description="Disordered" evidence="6">
    <location>
        <begin position="116"/>
        <end position="180"/>
    </location>
</feature>
<keyword evidence="8" id="KW-0732">Signal</keyword>
<keyword evidence="7" id="KW-0812">Transmembrane</keyword>
<keyword evidence="7" id="KW-1133">Transmembrane helix</keyword>
<evidence type="ECO:0000313" key="9">
    <source>
        <dbReference type="EMBL" id="KAL3659706.1"/>
    </source>
</evidence>
<gene>
    <name evidence="9" type="ORF">V7S43_015380</name>
</gene>
<proteinExistence type="inferred from homology"/>
<protein>
    <recommendedName>
        <fullName evidence="11">Elicitin</fullName>
    </recommendedName>
</protein>
<keyword evidence="4" id="KW-0928">Hypersensitive response elicitation</keyword>
<dbReference type="InterPro" id="IPR036470">
    <property type="entry name" value="Elicitin_sf"/>
</dbReference>
<evidence type="ECO:0000313" key="10">
    <source>
        <dbReference type="Proteomes" id="UP001632037"/>
    </source>
</evidence>
<evidence type="ECO:0000256" key="1">
    <source>
        <dbReference type="ARBA" id="ARBA00004613"/>
    </source>
</evidence>
<dbReference type="Pfam" id="PF00964">
    <property type="entry name" value="Elicitin"/>
    <property type="match status" value="1"/>
</dbReference>
<comment type="subcellular location">
    <subcellularLocation>
        <location evidence="1">Secreted</location>
    </subcellularLocation>
</comment>
<accession>A0ABD3EZK4</accession>